<keyword evidence="16" id="KW-1185">Reference proteome</keyword>
<feature type="active site" description="Glycyl thioester intermediate" evidence="11">
    <location>
        <position position="103"/>
    </location>
</feature>
<dbReference type="AlphaFoldDB" id="A0A672TWL7"/>
<feature type="region of interest" description="Disordered" evidence="13">
    <location>
        <begin position="165"/>
        <end position="217"/>
    </location>
</feature>
<dbReference type="RefSeq" id="XP_030366603.1">
    <property type="nucleotide sequence ID" value="XM_030510743.1"/>
</dbReference>
<dbReference type="Proteomes" id="UP000472266">
    <property type="component" value="Chromosome 24"/>
</dbReference>
<dbReference type="GO" id="GO:0031145">
    <property type="term" value="P:anaphase-promoting complex-dependent catabolic process"/>
    <property type="evidence" value="ECO:0007669"/>
    <property type="project" value="Ensembl"/>
</dbReference>
<comment type="catalytic activity">
    <reaction evidence="1">
        <text>S-ubiquitinyl-[E1 ubiquitin-activating enzyme]-L-cysteine + [E2 ubiquitin-conjugating enzyme]-L-cysteine = [E1 ubiquitin-activating enzyme]-L-cysteine + S-ubiquitinyl-[E2 ubiquitin-conjugating enzyme]-L-cysteine.</text>
        <dbReference type="EC" id="2.3.2.23"/>
    </reaction>
</comment>
<evidence type="ECO:0000313" key="16">
    <source>
        <dbReference type="Proteomes" id="UP000472266"/>
    </source>
</evidence>
<dbReference type="InterPro" id="IPR050113">
    <property type="entry name" value="Ub_conjugating_enzyme"/>
</dbReference>
<keyword evidence="7 12" id="KW-0833">Ubl conjugation pathway</keyword>
<dbReference type="SUPFAM" id="SSF54495">
    <property type="entry name" value="UBC-like"/>
    <property type="match status" value="1"/>
</dbReference>
<dbReference type="GeneID" id="115618816"/>
<reference evidence="15 16" key="1">
    <citation type="submission" date="2018-12" db="EMBL/GenBank/DDBJ databases">
        <title>G10K-VGP kakapo female genome, primary haplotype.</title>
        <authorList>
            <person name="Jarvis E.D."/>
            <person name="Howard J."/>
            <person name="Rhie A."/>
            <person name="Phillippy A."/>
            <person name="Korlach J."/>
            <person name="Digby A."/>
            <person name="Iorns D."/>
            <person name="Eason D."/>
            <person name="Robertson B."/>
            <person name="Raemaekers T."/>
            <person name="Howe K."/>
            <person name="Lewin H."/>
            <person name="Damas J."/>
            <person name="Hastie A."/>
            <person name="Fedrigo O."/>
        </authorList>
    </citation>
    <scope>NUCLEOTIDE SEQUENCE [LARGE SCALE GENOMIC DNA]</scope>
</reference>
<reference evidence="15" key="3">
    <citation type="submission" date="2025-09" db="UniProtKB">
        <authorList>
            <consortium name="Ensembl"/>
        </authorList>
    </citation>
    <scope>IDENTIFICATION</scope>
</reference>
<evidence type="ECO:0000256" key="7">
    <source>
        <dbReference type="ARBA" id="ARBA00022786"/>
    </source>
</evidence>
<comment type="similarity">
    <text evidence="12">Belongs to the ubiquitin-conjugating enzyme family.</text>
</comment>
<protein>
    <recommendedName>
        <fullName evidence="3">E2 ubiquitin-conjugating enzyme</fullName>
        <ecNumber evidence="3">2.3.2.23</ecNumber>
    </recommendedName>
</protein>
<evidence type="ECO:0000256" key="9">
    <source>
        <dbReference type="ARBA" id="ARBA00023306"/>
    </source>
</evidence>
<evidence type="ECO:0000259" key="14">
    <source>
        <dbReference type="PROSITE" id="PS50127"/>
    </source>
</evidence>
<sequence length="217" mass="23947">MEPRGGAWQNSNVENLPPHILRLVYKELSLLSSDPPDGIKLFPNEEDITDVQVTIEGPEGTPYAGGLFRMKLVLGKEFPAAPPKGFFLTKIFHPNVGPSGEICVNVLKRDWRAELGLRHVLLTIKCLLIHPNPESALNEEAGRLLLENYEEYASRARLLTEIHARGPPRAPPEAPSTSAPPPGPPDGPQPKKHAGDRDKKPAPPKKKADKKRALRRL</sequence>
<dbReference type="GO" id="GO:0051301">
    <property type="term" value="P:cell division"/>
    <property type="evidence" value="ECO:0007669"/>
    <property type="project" value="UniProtKB-KW"/>
</dbReference>
<dbReference type="GO" id="GO:0070979">
    <property type="term" value="P:protein K11-linked ubiquitination"/>
    <property type="evidence" value="ECO:0007669"/>
    <property type="project" value="Ensembl"/>
</dbReference>
<dbReference type="KEGG" id="shab:115618816"/>
<dbReference type="PROSITE" id="PS00183">
    <property type="entry name" value="UBC_1"/>
    <property type="match status" value="1"/>
</dbReference>
<dbReference type="Pfam" id="PF00179">
    <property type="entry name" value="UQ_con"/>
    <property type="match status" value="1"/>
</dbReference>
<dbReference type="GO" id="GO:0031146">
    <property type="term" value="P:SCF-dependent proteasomal ubiquitin-dependent protein catabolic process"/>
    <property type="evidence" value="ECO:0007669"/>
    <property type="project" value="Ensembl"/>
</dbReference>
<dbReference type="CDD" id="cd23804">
    <property type="entry name" value="UBCc_UBE2S"/>
    <property type="match status" value="1"/>
</dbReference>
<keyword evidence="9" id="KW-0131">Cell cycle</keyword>
<proteinExistence type="inferred from homology"/>
<keyword evidence="4" id="KW-0132">Cell division</keyword>
<dbReference type="Gene3D" id="3.10.110.10">
    <property type="entry name" value="Ubiquitin Conjugating Enzyme"/>
    <property type="match status" value="1"/>
</dbReference>
<dbReference type="InterPro" id="IPR016135">
    <property type="entry name" value="UBQ-conjugating_enzyme/RWD"/>
</dbReference>
<evidence type="ECO:0000256" key="3">
    <source>
        <dbReference type="ARBA" id="ARBA00012486"/>
    </source>
</evidence>
<dbReference type="GO" id="GO:0010997">
    <property type="term" value="F:anaphase-promoting complex binding"/>
    <property type="evidence" value="ECO:0007669"/>
    <property type="project" value="Ensembl"/>
</dbReference>
<evidence type="ECO:0000256" key="2">
    <source>
        <dbReference type="ARBA" id="ARBA00004906"/>
    </source>
</evidence>
<evidence type="ECO:0000256" key="10">
    <source>
        <dbReference type="ARBA" id="ARBA00053181"/>
    </source>
</evidence>
<evidence type="ECO:0000256" key="12">
    <source>
        <dbReference type="RuleBase" id="RU362109"/>
    </source>
</evidence>
<keyword evidence="8 12" id="KW-0067">ATP-binding</keyword>
<evidence type="ECO:0000256" key="6">
    <source>
        <dbReference type="ARBA" id="ARBA00022741"/>
    </source>
</evidence>
<dbReference type="GeneTree" id="ENSGT00940000157149"/>
<dbReference type="GO" id="GO:0005524">
    <property type="term" value="F:ATP binding"/>
    <property type="evidence" value="ECO:0007669"/>
    <property type="project" value="UniProtKB-UniRule"/>
</dbReference>
<keyword evidence="6 12" id="KW-0547">Nucleotide-binding</keyword>
<comment type="function">
    <text evidence="10">Accepts ubiquitin from the E1 complex and catalyzes its covalent attachment to other proteins. Catalyzes 'Lys-11'-linked polyubiquitination. Acts as an essential factor of the anaphase promoting complex/cyclosome (APC/C), a cell cycle-regulated ubiquitin ligase that controls progression through mitosis. Acts by specifically elongating 'Lys-11'-linked polyubiquitin chains initiated by the E2 enzyme UBE2C/UBCH10 on APC/C substrates, enhancing the degradation of APC/C substrates by the proteasome and promoting mitotic exit. Also acts by elongating ubiquitin chains initiated by the E2 enzyme UBE2D1/UBCH5 in vitro; it is however unclear whether UBE2D1/UBCH5 acts as an E2 enzyme for the APC/C in vivo. Also involved in ubiquitination and subsequent degradation of VHL, resulting in an accumulation of HIF1A. In vitro able to promote polyubiquitination using all 7 ubiquitin Lys residues, except 'Lys-48'-linked polyubiquitination.</text>
</comment>
<evidence type="ECO:0000256" key="8">
    <source>
        <dbReference type="ARBA" id="ARBA00022840"/>
    </source>
</evidence>
<evidence type="ECO:0000256" key="11">
    <source>
        <dbReference type="PROSITE-ProRule" id="PRU10133"/>
    </source>
</evidence>
<dbReference type="FunFam" id="3.10.110.10:FF:000034">
    <property type="entry name" value="Ubiquitin-conjugating enzyme E2 S"/>
    <property type="match status" value="1"/>
</dbReference>
<organism evidence="15 16">
    <name type="scientific">Strigops habroptila</name>
    <name type="common">Kakapo</name>
    <dbReference type="NCBI Taxonomy" id="2489341"/>
    <lineage>
        <taxon>Eukaryota</taxon>
        <taxon>Metazoa</taxon>
        <taxon>Chordata</taxon>
        <taxon>Craniata</taxon>
        <taxon>Vertebrata</taxon>
        <taxon>Euteleostomi</taxon>
        <taxon>Archelosauria</taxon>
        <taxon>Archosauria</taxon>
        <taxon>Dinosauria</taxon>
        <taxon>Saurischia</taxon>
        <taxon>Theropoda</taxon>
        <taxon>Coelurosauria</taxon>
        <taxon>Aves</taxon>
        <taxon>Neognathae</taxon>
        <taxon>Neoaves</taxon>
        <taxon>Telluraves</taxon>
        <taxon>Australaves</taxon>
        <taxon>Psittaciformes</taxon>
        <taxon>Psittacidae</taxon>
        <taxon>Strigops</taxon>
    </lineage>
</organism>
<dbReference type="GO" id="GO:0070534">
    <property type="term" value="P:protein K63-linked ubiquitination"/>
    <property type="evidence" value="ECO:0007669"/>
    <property type="project" value="Ensembl"/>
</dbReference>
<evidence type="ECO:0000256" key="4">
    <source>
        <dbReference type="ARBA" id="ARBA00022618"/>
    </source>
</evidence>
<dbReference type="PANTHER" id="PTHR24067">
    <property type="entry name" value="UBIQUITIN-CONJUGATING ENZYME E2"/>
    <property type="match status" value="1"/>
</dbReference>
<keyword evidence="5" id="KW-0808">Transferase</keyword>
<dbReference type="GO" id="GO:0010994">
    <property type="term" value="P:free ubiquitin chain polymerization"/>
    <property type="evidence" value="ECO:0007669"/>
    <property type="project" value="Ensembl"/>
</dbReference>
<accession>A0A672TWL7</accession>
<dbReference type="InParanoid" id="A0A672TWL7"/>
<dbReference type="EC" id="2.3.2.23" evidence="3"/>
<evidence type="ECO:0000313" key="15">
    <source>
        <dbReference type="Ensembl" id="ENSSHBP00005006615.1"/>
    </source>
</evidence>
<dbReference type="InterPro" id="IPR023313">
    <property type="entry name" value="UBQ-conjugating_AS"/>
</dbReference>
<dbReference type="GO" id="GO:0035519">
    <property type="term" value="P:protein K29-linked ubiquitination"/>
    <property type="evidence" value="ECO:0007669"/>
    <property type="project" value="Ensembl"/>
</dbReference>
<dbReference type="SMART" id="SM00212">
    <property type="entry name" value="UBCc"/>
    <property type="match status" value="1"/>
</dbReference>
<feature type="compositionally biased region" description="Basic residues" evidence="13">
    <location>
        <begin position="202"/>
        <end position="217"/>
    </location>
</feature>
<dbReference type="OMA" id="RMIQEPQ"/>
<dbReference type="CTD" id="27338"/>
<feature type="compositionally biased region" description="Pro residues" evidence="13">
    <location>
        <begin position="168"/>
        <end position="188"/>
    </location>
</feature>
<feature type="domain" description="UBC core" evidence="14">
    <location>
        <begin position="19"/>
        <end position="165"/>
    </location>
</feature>
<dbReference type="InterPro" id="IPR000608">
    <property type="entry name" value="UBC"/>
</dbReference>
<dbReference type="GO" id="GO:0085020">
    <property type="term" value="P:protein K6-linked ubiquitination"/>
    <property type="evidence" value="ECO:0007669"/>
    <property type="project" value="Ensembl"/>
</dbReference>
<dbReference type="OrthoDB" id="10069349at2759"/>
<dbReference type="GO" id="GO:0010458">
    <property type="term" value="P:exit from mitosis"/>
    <property type="evidence" value="ECO:0007669"/>
    <property type="project" value="Ensembl"/>
</dbReference>
<gene>
    <name evidence="15" type="primary">UBE2S</name>
</gene>
<evidence type="ECO:0000256" key="5">
    <source>
        <dbReference type="ARBA" id="ARBA00022679"/>
    </source>
</evidence>
<evidence type="ECO:0000256" key="13">
    <source>
        <dbReference type="SAM" id="MobiDB-lite"/>
    </source>
</evidence>
<comment type="pathway">
    <text evidence="2">Protein modification; protein ubiquitination.</text>
</comment>
<dbReference type="Ensembl" id="ENSSHBT00005007974.1">
    <property type="protein sequence ID" value="ENSSHBP00005006615.1"/>
    <property type="gene ID" value="ENSSHBG00005005803.1"/>
</dbReference>
<reference evidence="15" key="2">
    <citation type="submission" date="2025-08" db="UniProtKB">
        <authorList>
            <consortium name="Ensembl"/>
        </authorList>
    </citation>
    <scope>IDENTIFICATION</scope>
</reference>
<dbReference type="GO" id="GO:0061631">
    <property type="term" value="F:ubiquitin conjugating enzyme activity"/>
    <property type="evidence" value="ECO:0007669"/>
    <property type="project" value="UniProtKB-EC"/>
</dbReference>
<name>A0A672TWL7_STRHB</name>
<dbReference type="PROSITE" id="PS50127">
    <property type="entry name" value="UBC_2"/>
    <property type="match status" value="1"/>
</dbReference>
<evidence type="ECO:0000256" key="1">
    <source>
        <dbReference type="ARBA" id="ARBA00000485"/>
    </source>
</evidence>
<dbReference type="GO" id="GO:0044314">
    <property type="term" value="P:protein K27-linked ubiquitination"/>
    <property type="evidence" value="ECO:0007669"/>
    <property type="project" value="Ensembl"/>
</dbReference>
<dbReference type="GO" id="GO:0005680">
    <property type="term" value="C:anaphase-promoting complex"/>
    <property type="evidence" value="ECO:0007669"/>
    <property type="project" value="Ensembl"/>
</dbReference>